<evidence type="ECO:0000313" key="2">
    <source>
        <dbReference type="Proteomes" id="UP000824533"/>
    </source>
</evidence>
<keyword evidence="2" id="KW-1185">Reference proteome</keyword>
<dbReference type="EMBL" id="CM034401">
    <property type="protein sequence ID" value="KAJ0175792.1"/>
    <property type="molecule type" value="Genomic_DNA"/>
</dbReference>
<protein>
    <submittedName>
        <fullName evidence="1">Uncharacterized protein</fullName>
    </submittedName>
</protein>
<dbReference type="Proteomes" id="UP000824533">
    <property type="component" value="Linkage Group LG15"/>
</dbReference>
<proteinExistence type="predicted"/>
<accession>A0ACC1CXE1</accession>
<comment type="caution">
    <text evidence="1">The sequence shown here is derived from an EMBL/GenBank/DDBJ whole genome shotgun (WGS) entry which is preliminary data.</text>
</comment>
<gene>
    <name evidence="1" type="ORF">K1T71_008951</name>
</gene>
<reference evidence="1 2" key="1">
    <citation type="journal article" date="2021" name="Front. Genet.">
        <title>Chromosome-Level Genome Assembly Reveals Significant Gene Expansion in the Toll and IMD Signaling Pathways of Dendrolimus kikuchii.</title>
        <authorList>
            <person name="Zhou J."/>
            <person name="Wu P."/>
            <person name="Xiong Z."/>
            <person name="Liu N."/>
            <person name="Zhao N."/>
            <person name="Ji M."/>
            <person name="Qiu Y."/>
            <person name="Yang B."/>
        </authorList>
    </citation>
    <scope>NUCLEOTIDE SEQUENCE [LARGE SCALE GENOMIC DNA]</scope>
    <source>
        <strain evidence="1">Ann1</strain>
    </source>
</reference>
<name>A0ACC1CXE1_9NEOP</name>
<evidence type="ECO:0000313" key="1">
    <source>
        <dbReference type="EMBL" id="KAJ0175792.1"/>
    </source>
</evidence>
<organism evidence="1 2">
    <name type="scientific">Dendrolimus kikuchii</name>
    <dbReference type="NCBI Taxonomy" id="765133"/>
    <lineage>
        <taxon>Eukaryota</taxon>
        <taxon>Metazoa</taxon>
        <taxon>Ecdysozoa</taxon>
        <taxon>Arthropoda</taxon>
        <taxon>Hexapoda</taxon>
        <taxon>Insecta</taxon>
        <taxon>Pterygota</taxon>
        <taxon>Neoptera</taxon>
        <taxon>Endopterygota</taxon>
        <taxon>Lepidoptera</taxon>
        <taxon>Glossata</taxon>
        <taxon>Ditrysia</taxon>
        <taxon>Bombycoidea</taxon>
        <taxon>Lasiocampidae</taxon>
        <taxon>Dendrolimus</taxon>
    </lineage>
</organism>
<sequence length="526" mass="59788">MRVITALFTAFLALQCVYSSRILGLFPHTGKSHQMVFDPLLRRLAERGHHVTVVSFFPLKNPPANYTDISLEGIAILGLETFDLSFYEQSNKLLKFLHLEKVVKQISEFTPLADMALNVCSKLVSFAPLAEALKQEYDLVFVENFNSDCMLGLLHVYGVKAPIVALLSSSPMHWSSDRIGAVDNPAYVPIVSAGYTNPMNFAQRFENTVLNIYYKVWFRHAVQIKEREILEKHFATKIPDLQELGRNYTLMFLNTFHSLNGVRPLLPGVIEVGGMHLDHNRKPIPHYIERFLNESEHGVVLLSFGSLIKTSSIPKYREEMIINALSKLKQRVIWKYEDSEEEGTLTGNILRVKWLPQYELLQHKKVIAFMGHGGLLGMTEAISAGKPMLVVPFFGDQPYNGAQATAIGFGKTVPYVEMTEEALTEGLNSVLSAEMRISARRVSKIWKDRQAEPLDTAVYWTERVIRWGNYDQLHSISRDMPFYQYLLIDVAAVLLLAVIMLVIILRLMLFATLRFIIGNVDKEKLH</sequence>